<protein>
    <recommendedName>
        <fullName evidence="3">DUF3575 domain-containing protein</fullName>
    </recommendedName>
</protein>
<evidence type="ECO:0000313" key="2">
    <source>
        <dbReference type="Proteomes" id="UP001597469"/>
    </source>
</evidence>
<keyword evidence="2" id="KW-1185">Reference proteome</keyword>
<comment type="caution">
    <text evidence="1">The sequence shown here is derived from an EMBL/GenBank/DDBJ whole genome shotgun (WGS) entry which is preliminary data.</text>
</comment>
<reference evidence="2" key="1">
    <citation type="journal article" date="2019" name="Int. J. Syst. Evol. Microbiol.">
        <title>The Global Catalogue of Microorganisms (GCM) 10K type strain sequencing project: providing services to taxonomists for standard genome sequencing and annotation.</title>
        <authorList>
            <consortium name="The Broad Institute Genomics Platform"/>
            <consortium name="The Broad Institute Genome Sequencing Center for Infectious Disease"/>
            <person name="Wu L."/>
            <person name="Ma J."/>
        </authorList>
    </citation>
    <scope>NUCLEOTIDE SEQUENCE [LARGE SCALE GENOMIC DNA]</scope>
    <source>
        <strain evidence="2">KCTC 42805</strain>
    </source>
</reference>
<evidence type="ECO:0008006" key="3">
    <source>
        <dbReference type="Google" id="ProtNLM"/>
    </source>
</evidence>
<evidence type="ECO:0000313" key="1">
    <source>
        <dbReference type="EMBL" id="MFD2570405.1"/>
    </source>
</evidence>
<name>A0ABW5M053_9BACT</name>
<dbReference type="RefSeq" id="WP_381521048.1">
    <property type="nucleotide sequence ID" value="NZ_JBHULN010000003.1"/>
</dbReference>
<sequence length="237" mass="27712">MLHSVRIVALFWLIAGFKLYAQPVESGDTLEFRKNEHPDKPKFIFELDQRFFYFKDADLPLLRNPINVWGARAGFLLPANVKVGIGYYFTGQQIHESWEGYDVVYRRLQYATTYIEPYFFRRKYWELSLPLEVGLGAARYDVIDIDNQQADSRRTVAVPLSIGLSVSVKFPPLRGLRALRWFGVNLMSGYRYTLQQQVPIGPATLNGVYYSVSPAVFLDRFYEDFSAWRQARRERKR</sequence>
<accession>A0ABW5M053</accession>
<gene>
    <name evidence="1" type="ORF">ACFSUS_07150</name>
</gene>
<proteinExistence type="predicted"/>
<dbReference type="Proteomes" id="UP001597469">
    <property type="component" value="Unassembled WGS sequence"/>
</dbReference>
<dbReference type="EMBL" id="JBHULN010000003">
    <property type="protein sequence ID" value="MFD2570405.1"/>
    <property type="molecule type" value="Genomic_DNA"/>
</dbReference>
<organism evidence="1 2">
    <name type="scientific">Spirosoma soli</name>
    <dbReference type="NCBI Taxonomy" id="1770529"/>
    <lineage>
        <taxon>Bacteria</taxon>
        <taxon>Pseudomonadati</taxon>
        <taxon>Bacteroidota</taxon>
        <taxon>Cytophagia</taxon>
        <taxon>Cytophagales</taxon>
        <taxon>Cytophagaceae</taxon>
        <taxon>Spirosoma</taxon>
    </lineage>
</organism>